<dbReference type="AlphaFoldDB" id="A0A6A4GWZ6"/>
<evidence type="ECO:0000313" key="2">
    <source>
        <dbReference type="Proteomes" id="UP000799118"/>
    </source>
</evidence>
<sequence length="362" mass="40514">MDTKLSVVELHQGSFHVSTSPSGNPSSGVVRKQKKVLGNVALVCKFFNFLAVPMLFRKVRTFPEREEVLNNNLNHVYQLEQDRPVPIGLIRLLAYPEILWLFQSGELFGWSDPPHQCSYIEECVIEDCVDQCDSNSVSYHDIYASALPKMSNLTSLNLTDSKLSLKLLRSISQLQKLHSLTLVDCTINSEILVTDIVAFTSRIQLQSLSVFFQPAAEPKQSQMADIVLLAANSHLKELTTNSQGFLHCLAHAKSLSRIFQPYTNSFSVCRSLVGLTMGGVRWPEEAKGLPGTLPLGAYLLKNVDFSLSLTSFPNLRRLFCPSYLAYLFTGPHSLELISLSQKMDKDVQDLRKEEDLELSADT</sequence>
<dbReference type="InterPro" id="IPR032675">
    <property type="entry name" value="LRR_dom_sf"/>
</dbReference>
<protein>
    <recommendedName>
        <fullName evidence="3">RNI-like protein</fullName>
    </recommendedName>
</protein>
<organism evidence="1 2">
    <name type="scientific">Gymnopus androsaceus JB14</name>
    <dbReference type="NCBI Taxonomy" id="1447944"/>
    <lineage>
        <taxon>Eukaryota</taxon>
        <taxon>Fungi</taxon>
        <taxon>Dikarya</taxon>
        <taxon>Basidiomycota</taxon>
        <taxon>Agaricomycotina</taxon>
        <taxon>Agaricomycetes</taxon>
        <taxon>Agaricomycetidae</taxon>
        <taxon>Agaricales</taxon>
        <taxon>Marasmiineae</taxon>
        <taxon>Omphalotaceae</taxon>
        <taxon>Gymnopus</taxon>
    </lineage>
</organism>
<keyword evidence="2" id="KW-1185">Reference proteome</keyword>
<dbReference type="Gene3D" id="3.80.10.10">
    <property type="entry name" value="Ribonuclease Inhibitor"/>
    <property type="match status" value="1"/>
</dbReference>
<dbReference type="EMBL" id="ML769659">
    <property type="protein sequence ID" value="KAE9390392.1"/>
    <property type="molecule type" value="Genomic_DNA"/>
</dbReference>
<dbReference type="SUPFAM" id="SSF52047">
    <property type="entry name" value="RNI-like"/>
    <property type="match status" value="1"/>
</dbReference>
<evidence type="ECO:0008006" key="3">
    <source>
        <dbReference type="Google" id="ProtNLM"/>
    </source>
</evidence>
<dbReference type="Proteomes" id="UP000799118">
    <property type="component" value="Unassembled WGS sequence"/>
</dbReference>
<dbReference type="OrthoDB" id="3256662at2759"/>
<gene>
    <name evidence="1" type="ORF">BT96DRAFT_980298</name>
</gene>
<name>A0A6A4GWZ6_9AGAR</name>
<feature type="non-terminal residue" evidence="1">
    <location>
        <position position="362"/>
    </location>
</feature>
<proteinExistence type="predicted"/>
<accession>A0A6A4GWZ6</accession>
<evidence type="ECO:0000313" key="1">
    <source>
        <dbReference type="EMBL" id="KAE9390392.1"/>
    </source>
</evidence>
<reference evidence="1" key="1">
    <citation type="journal article" date="2019" name="Environ. Microbiol.">
        <title>Fungal ecological strategies reflected in gene transcription - a case study of two litter decomposers.</title>
        <authorList>
            <person name="Barbi F."/>
            <person name="Kohler A."/>
            <person name="Barry K."/>
            <person name="Baskaran P."/>
            <person name="Daum C."/>
            <person name="Fauchery L."/>
            <person name="Ihrmark K."/>
            <person name="Kuo A."/>
            <person name="LaButti K."/>
            <person name="Lipzen A."/>
            <person name="Morin E."/>
            <person name="Grigoriev I.V."/>
            <person name="Henrissat B."/>
            <person name="Lindahl B."/>
            <person name="Martin F."/>
        </authorList>
    </citation>
    <scope>NUCLEOTIDE SEQUENCE</scope>
    <source>
        <strain evidence="1">JB14</strain>
    </source>
</reference>